<evidence type="ECO:0000313" key="4">
    <source>
        <dbReference type="Proteomes" id="UP000674084"/>
    </source>
</evidence>
<dbReference type="RefSeq" id="WP_210969677.1">
    <property type="nucleotide sequence ID" value="NZ_JAGPXE010000003.1"/>
</dbReference>
<dbReference type="Proteomes" id="UP000674084">
    <property type="component" value="Unassembled WGS sequence"/>
</dbReference>
<dbReference type="Pfam" id="PF03995">
    <property type="entry name" value="Inhibitor_I36"/>
    <property type="match status" value="1"/>
</dbReference>
<organism evidence="3 4">
    <name type="scientific">Saccharopolyspora endophytica</name>
    <dbReference type="NCBI Taxonomy" id="543886"/>
    <lineage>
        <taxon>Bacteria</taxon>
        <taxon>Bacillati</taxon>
        <taxon>Actinomycetota</taxon>
        <taxon>Actinomycetes</taxon>
        <taxon>Pseudonocardiales</taxon>
        <taxon>Pseudonocardiaceae</taxon>
        <taxon>Saccharopolyspora</taxon>
    </lineage>
</organism>
<keyword evidence="2" id="KW-0732">Signal</keyword>
<evidence type="ECO:0000313" key="3">
    <source>
        <dbReference type="EMBL" id="MBQ0924287.1"/>
    </source>
</evidence>
<name>A0ABS5DDE2_9PSEU</name>
<gene>
    <name evidence="3" type="ORF">KBO27_10060</name>
</gene>
<dbReference type="EMBL" id="JAGPXE010000003">
    <property type="protein sequence ID" value="MBQ0924287.1"/>
    <property type="molecule type" value="Genomic_DNA"/>
</dbReference>
<comment type="caution">
    <text evidence="3">The sequence shown here is derived from an EMBL/GenBank/DDBJ whole genome shotgun (WGS) entry which is preliminary data.</text>
</comment>
<feature type="chain" id="PRO_5045245920" evidence="2">
    <location>
        <begin position="25"/>
        <end position="118"/>
    </location>
</feature>
<sequence length="118" mass="12801">MRKIAAAGAGSLLLLGAGAGVASAETQEEATARAKLECAEGYLCVWDDFNYTGQRTDFFECSDLPIDLRYTLGSFMNRQYAGTVAHFYGPAGEHQYSSTAPEDSPNDKGFETWEVDPC</sequence>
<feature type="region of interest" description="Disordered" evidence="1">
    <location>
        <begin position="94"/>
        <end position="118"/>
    </location>
</feature>
<keyword evidence="4" id="KW-1185">Reference proteome</keyword>
<accession>A0ABS5DDE2</accession>
<feature type="signal peptide" evidence="2">
    <location>
        <begin position="1"/>
        <end position="24"/>
    </location>
</feature>
<evidence type="ECO:0000256" key="2">
    <source>
        <dbReference type="SAM" id="SignalP"/>
    </source>
</evidence>
<proteinExistence type="predicted"/>
<protein>
    <submittedName>
        <fullName evidence="3">Peptidase inhibitor family I36 protein</fullName>
    </submittedName>
</protein>
<evidence type="ECO:0000256" key="1">
    <source>
        <dbReference type="SAM" id="MobiDB-lite"/>
    </source>
</evidence>
<reference evidence="3 4" key="1">
    <citation type="submission" date="2021-04" db="EMBL/GenBank/DDBJ databases">
        <title>Whole-genome sequencing of Saccharopolyspora endophytica KCTC 19397.</title>
        <authorList>
            <person name="Ay H."/>
            <person name="Saygin H."/>
            <person name="Sahin N."/>
        </authorList>
    </citation>
    <scope>NUCLEOTIDE SEQUENCE [LARGE SCALE GENOMIC DNA]</scope>
    <source>
        <strain evidence="3 4">KCTC 19397</strain>
    </source>
</reference>